<sequence>MRYVSHRTPAARGGGGGSRGPSTGGNKGIDSDHENHCTKKQWPTQASLPNPFYSFFRRPGSPPVRLRPAPAGG</sequence>
<reference evidence="2" key="1">
    <citation type="submission" date="2019-03" db="EMBL/GenBank/DDBJ databases">
        <authorList>
            <person name="Danneels B."/>
        </authorList>
    </citation>
    <scope>NUCLEOTIDE SEQUENCE</scope>
</reference>
<organism evidence="2">
    <name type="scientific">plant metagenome</name>
    <dbReference type="NCBI Taxonomy" id="1297885"/>
    <lineage>
        <taxon>unclassified sequences</taxon>
        <taxon>metagenomes</taxon>
        <taxon>organismal metagenomes</taxon>
    </lineage>
</organism>
<proteinExistence type="predicted"/>
<dbReference type="AlphaFoldDB" id="A0A484PP57"/>
<feature type="region of interest" description="Disordered" evidence="1">
    <location>
        <begin position="1"/>
        <end position="73"/>
    </location>
</feature>
<feature type="compositionally biased region" description="Gly residues" evidence="1">
    <location>
        <begin position="12"/>
        <end position="27"/>
    </location>
</feature>
<accession>A0A484PP57</accession>
<evidence type="ECO:0000313" key="2">
    <source>
        <dbReference type="EMBL" id="VFR27516.1"/>
    </source>
</evidence>
<dbReference type="EMBL" id="CAADIB010000011">
    <property type="protein sequence ID" value="VFR33149.1"/>
    <property type="molecule type" value="Genomic_DNA"/>
</dbReference>
<evidence type="ECO:0000256" key="1">
    <source>
        <dbReference type="SAM" id="MobiDB-lite"/>
    </source>
</evidence>
<dbReference type="EMBL" id="CAADHZ010000019">
    <property type="protein sequence ID" value="VFR27516.1"/>
    <property type="molecule type" value="Genomic_DNA"/>
</dbReference>
<gene>
    <name evidence="2" type="ORF">ANDO1_1515</name>
    <name evidence="3" type="ORF">ANDO2_1422</name>
</gene>
<evidence type="ECO:0000313" key="3">
    <source>
        <dbReference type="EMBL" id="VFR33149.1"/>
    </source>
</evidence>
<name>A0A484PP57_9ZZZZ</name>
<protein>
    <submittedName>
        <fullName evidence="2">Uncharacterized protein</fullName>
    </submittedName>
</protein>